<organism evidence="1 2">
    <name type="scientific">Faecalibaculum rodentium</name>
    <dbReference type="NCBI Taxonomy" id="1702221"/>
    <lineage>
        <taxon>Bacteria</taxon>
        <taxon>Bacillati</taxon>
        <taxon>Bacillota</taxon>
        <taxon>Erysipelotrichia</taxon>
        <taxon>Erysipelotrichales</taxon>
        <taxon>Erysipelotrichaceae</taxon>
        <taxon>Faecalibaculum</taxon>
    </lineage>
</organism>
<dbReference type="STRING" id="1702221.AALO17_15560"/>
<dbReference type="EMBL" id="CP011391">
    <property type="protein sequence ID" value="AMK54690.1"/>
    <property type="molecule type" value="Genomic_DNA"/>
</dbReference>
<gene>
    <name evidence="1" type="ORF">AALO17_15560</name>
</gene>
<evidence type="ECO:0000313" key="2">
    <source>
        <dbReference type="Proteomes" id="UP000069771"/>
    </source>
</evidence>
<keyword evidence="2" id="KW-1185">Reference proteome</keyword>
<sequence>MAAVPVVHDAKPGNSGIPEFFIKNSALWRLYKHGALDRRTE</sequence>
<evidence type="ECO:0000313" key="1">
    <source>
        <dbReference type="EMBL" id="AMK54690.1"/>
    </source>
</evidence>
<accession>A0A140DVL3</accession>
<name>A0A140DVL3_9FIRM</name>
<dbReference type="Proteomes" id="UP000069771">
    <property type="component" value="Chromosome"/>
</dbReference>
<dbReference type="KEGG" id="fro:AALO17_15560"/>
<proteinExistence type="predicted"/>
<protein>
    <submittedName>
        <fullName evidence="1">Uncharacterized protein</fullName>
    </submittedName>
</protein>
<reference evidence="1 2" key="1">
    <citation type="journal article" date="2016" name="Gut Pathog.">
        <title>Whole genome sequencing of "Faecalibaculum rodentium" ALO17, isolated from C57BL/6J laboratory mouse feces.</title>
        <authorList>
            <person name="Lim S."/>
            <person name="Chang D.H."/>
            <person name="Ahn S."/>
            <person name="Kim B.C."/>
        </authorList>
    </citation>
    <scope>NUCLEOTIDE SEQUENCE [LARGE SCALE GENOMIC DNA]</scope>
    <source>
        <strain evidence="1 2">Alo17</strain>
    </source>
</reference>
<dbReference type="AlphaFoldDB" id="A0A140DVL3"/>